<reference evidence="2 3" key="1">
    <citation type="journal article" date="2016" name="Mol. Biol. Evol.">
        <title>Comparative Genomics of Early-Diverging Mushroom-Forming Fungi Provides Insights into the Origins of Lignocellulose Decay Capabilities.</title>
        <authorList>
            <person name="Nagy L.G."/>
            <person name="Riley R."/>
            <person name="Tritt A."/>
            <person name="Adam C."/>
            <person name="Daum C."/>
            <person name="Floudas D."/>
            <person name="Sun H."/>
            <person name="Yadav J.S."/>
            <person name="Pangilinan J."/>
            <person name="Larsson K.H."/>
            <person name="Matsuura K."/>
            <person name="Barry K."/>
            <person name="Labutti K."/>
            <person name="Kuo R."/>
            <person name="Ohm R.A."/>
            <person name="Bhattacharya S.S."/>
            <person name="Shirouzu T."/>
            <person name="Yoshinaga Y."/>
            <person name="Martin F.M."/>
            <person name="Grigoriev I.V."/>
            <person name="Hibbett D.S."/>
        </authorList>
    </citation>
    <scope>NUCLEOTIDE SEQUENCE [LARGE SCALE GENOMIC DNA]</scope>
    <source>
        <strain evidence="2 3">HHB12029</strain>
    </source>
</reference>
<keyword evidence="1" id="KW-1133">Transmembrane helix</keyword>
<dbReference type="Proteomes" id="UP000077266">
    <property type="component" value="Unassembled WGS sequence"/>
</dbReference>
<keyword evidence="3" id="KW-1185">Reference proteome</keyword>
<evidence type="ECO:0000313" key="3">
    <source>
        <dbReference type="Proteomes" id="UP000077266"/>
    </source>
</evidence>
<gene>
    <name evidence="2" type="ORF">EXIGLDRAFT_722790</name>
</gene>
<evidence type="ECO:0000256" key="1">
    <source>
        <dbReference type="SAM" id="Phobius"/>
    </source>
</evidence>
<feature type="transmembrane region" description="Helical" evidence="1">
    <location>
        <begin position="12"/>
        <end position="30"/>
    </location>
</feature>
<protein>
    <submittedName>
        <fullName evidence="2">Uncharacterized protein</fullName>
    </submittedName>
</protein>
<organism evidence="2 3">
    <name type="scientific">Exidia glandulosa HHB12029</name>
    <dbReference type="NCBI Taxonomy" id="1314781"/>
    <lineage>
        <taxon>Eukaryota</taxon>
        <taxon>Fungi</taxon>
        <taxon>Dikarya</taxon>
        <taxon>Basidiomycota</taxon>
        <taxon>Agaricomycotina</taxon>
        <taxon>Agaricomycetes</taxon>
        <taxon>Auriculariales</taxon>
        <taxon>Exidiaceae</taxon>
        <taxon>Exidia</taxon>
    </lineage>
</organism>
<feature type="transmembrane region" description="Helical" evidence="1">
    <location>
        <begin position="94"/>
        <end position="118"/>
    </location>
</feature>
<dbReference type="InParanoid" id="A0A165F3Y8"/>
<name>A0A165F3Y8_EXIGL</name>
<evidence type="ECO:0000313" key="2">
    <source>
        <dbReference type="EMBL" id="KZV88334.1"/>
    </source>
</evidence>
<dbReference type="AlphaFoldDB" id="A0A165F3Y8"/>
<feature type="transmembrane region" description="Helical" evidence="1">
    <location>
        <begin position="138"/>
        <end position="158"/>
    </location>
</feature>
<feature type="transmembrane region" description="Helical" evidence="1">
    <location>
        <begin position="179"/>
        <end position="199"/>
    </location>
</feature>
<proteinExistence type="predicted"/>
<keyword evidence="1" id="KW-0812">Transmembrane</keyword>
<keyword evidence="1" id="KW-0472">Membrane</keyword>
<feature type="transmembrane region" description="Helical" evidence="1">
    <location>
        <begin position="205"/>
        <end position="226"/>
    </location>
</feature>
<dbReference type="EMBL" id="KV426102">
    <property type="protein sequence ID" value="KZV88334.1"/>
    <property type="molecule type" value="Genomic_DNA"/>
</dbReference>
<accession>A0A165F3Y8</accession>
<sequence length="233" mass="26880">MLVVPIAEFATWARFALWLCTFPASTYLAYKLKTYLDRWLYWLIDANLHLEQQTEPKDLDHDARMSKGPPALVLPAPAITTQPASVVLRRRWQIALAIWSGALLPLNIAMSLALHYYHCTWIYETYPSIYTFEVAARIGFEFFWLSLWPIITTANVFWDTALSGEKMTTFRDHVQLRLSIFNGALLAAVILPWSFFGHLRADAPGWYLSSLLALLYQSLGWLCFWVNQLISCR</sequence>